<comment type="caution">
    <text evidence="14">The sequence shown here is derived from an EMBL/GenBank/DDBJ whole genome shotgun (WGS) entry which is preliminary data.</text>
</comment>
<evidence type="ECO:0000256" key="9">
    <source>
        <dbReference type="ARBA" id="ARBA00023012"/>
    </source>
</evidence>
<feature type="compositionally biased region" description="Polar residues" evidence="10">
    <location>
        <begin position="69"/>
        <end position="83"/>
    </location>
</feature>
<dbReference type="SUPFAM" id="SSF55874">
    <property type="entry name" value="ATPase domain of HSP90 chaperone/DNA topoisomerase II/histidine kinase"/>
    <property type="match status" value="1"/>
</dbReference>
<dbReference type="RefSeq" id="WP_149499917.1">
    <property type="nucleotide sequence ID" value="NZ_CP141221.1"/>
</dbReference>
<feature type="region of interest" description="Disordered" evidence="10">
    <location>
        <begin position="481"/>
        <end position="504"/>
    </location>
</feature>
<keyword evidence="11" id="KW-0812">Transmembrane</keyword>
<evidence type="ECO:0000256" key="7">
    <source>
        <dbReference type="ARBA" id="ARBA00022777"/>
    </source>
</evidence>
<keyword evidence="4" id="KW-0597">Phosphoprotein</keyword>
<dbReference type="SMART" id="SM00387">
    <property type="entry name" value="HATPase_c"/>
    <property type="match status" value="1"/>
</dbReference>
<dbReference type="CDD" id="cd00082">
    <property type="entry name" value="HisKA"/>
    <property type="match status" value="1"/>
</dbReference>
<dbReference type="Proteomes" id="UP001239462">
    <property type="component" value="Unassembled WGS sequence"/>
</dbReference>
<proteinExistence type="predicted"/>
<keyword evidence="7 14" id="KW-0418">Kinase</keyword>
<evidence type="ECO:0000256" key="4">
    <source>
        <dbReference type="ARBA" id="ARBA00022553"/>
    </source>
</evidence>
<dbReference type="PROSITE" id="PS50885">
    <property type="entry name" value="HAMP"/>
    <property type="match status" value="1"/>
</dbReference>
<evidence type="ECO:0000256" key="8">
    <source>
        <dbReference type="ARBA" id="ARBA00022840"/>
    </source>
</evidence>
<feature type="transmembrane region" description="Helical" evidence="11">
    <location>
        <begin position="180"/>
        <end position="202"/>
    </location>
</feature>
<dbReference type="InterPro" id="IPR005467">
    <property type="entry name" value="His_kinase_dom"/>
</dbReference>
<feature type="domain" description="Histidine kinase" evidence="12">
    <location>
        <begin position="283"/>
        <end position="494"/>
    </location>
</feature>
<keyword evidence="9" id="KW-0902">Two-component regulatory system</keyword>
<gene>
    <name evidence="14" type="ORF">QTN89_19625</name>
</gene>
<dbReference type="Pfam" id="PF00672">
    <property type="entry name" value="HAMP"/>
    <property type="match status" value="1"/>
</dbReference>
<keyword evidence="15" id="KW-1185">Reference proteome</keyword>
<dbReference type="PANTHER" id="PTHR43065:SF10">
    <property type="entry name" value="PEROXIDE STRESS-ACTIVATED HISTIDINE KINASE MAK3"/>
    <property type="match status" value="1"/>
</dbReference>
<comment type="subcellular location">
    <subcellularLocation>
        <location evidence="2">Membrane</location>
    </subcellularLocation>
</comment>
<dbReference type="GO" id="GO:0016301">
    <property type="term" value="F:kinase activity"/>
    <property type="evidence" value="ECO:0007669"/>
    <property type="project" value="UniProtKB-KW"/>
</dbReference>
<dbReference type="SMART" id="SM00304">
    <property type="entry name" value="HAMP"/>
    <property type="match status" value="1"/>
</dbReference>
<dbReference type="Gene3D" id="6.10.340.10">
    <property type="match status" value="1"/>
</dbReference>
<evidence type="ECO:0000313" key="15">
    <source>
        <dbReference type="Proteomes" id="UP001239462"/>
    </source>
</evidence>
<evidence type="ECO:0000256" key="5">
    <source>
        <dbReference type="ARBA" id="ARBA00022679"/>
    </source>
</evidence>
<evidence type="ECO:0000256" key="11">
    <source>
        <dbReference type="SAM" id="Phobius"/>
    </source>
</evidence>
<dbReference type="PROSITE" id="PS50109">
    <property type="entry name" value="HIS_KIN"/>
    <property type="match status" value="1"/>
</dbReference>
<protein>
    <recommendedName>
        <fullName evidence="3">histidine kinase</fullName>
        <ecNumber evidence="3">2.7.13.3</ecNumber>
    </recommendedName>
</protein>
<evidence type="ECO:0000313" key="14">
    <source>
        <dbReference type="EMBL" id="MDM4017668.1"/>
    </source>
</evidence>
<organism evidence="14 15">
    <name type="scientific">Roseiconus lacunae</name>
    <dbReference type="NCBI Taxonomy" id="2605694"/>
    <lineage>
        <taxon>Bacteria</taxon>
        <taxon>Pseudomonadati</taxon>
        <taxon>Planctomycetota</taxon>
        <taxon>Planctomycetia</taxon>
        <taxon>Pirellulales</taxon>
        <taxon>Pirellulaceae</taxon>
        <taxon>Roseiconus</taxon>
    </lineage>
</organism>
<evidence type="ECO:0000256" key="1">
    <source>
        <dbReference type="ARBA" id="ARBA00000085"/>
    </source>
</evidence>
<comment type="catalytic activity">
    <reaction evidence="1">
        <text>ATP + protein L-histidine = ADP + protein N-phospho-L-histidine.</text>
        <dbReference type="EC" id="2.7.13.3"/>
    </reaction>
</comment>
<dbReference type="SUPFAM" id="SSF47384">
    <property type="entry name" value="Homodimeric domain of signal transducing histidine kinase"/>
    <property type="match status" value="1"/>
</dbReference>
<dbReference type="InterPro" id="IPR036890">
    <property type="entry name" value="HATPase_C_sf"/>
</dbReference>
<dbReference type="InterPro" id="IPR003660">
    <property type="entry name" value="HAMP_dom"/>
</dbReference>
<feature type="region of interest" description="Disordered" evidence="10">
    <location>
        <begin position="48"/>
        <end position="83"/>
    </location>
</feature>
<sequence>MRLAAKLILLFLCGLFLIVGVFAFATVRREKQATIEQHQRYATELAEMLKQQQEQSRQQSRESPERSDIITNPNRQTSYPPLATTTQRLIQIRRVELASDERSRQPHAPIDQIFYSQRVTTVTVSEPEGVDRLYTYVPVDPESSASGERPDEKAEREHFEVSAPDVDSENRVRRALSDTLLTLLSVAGLSALVVYFGGVRMVGRPLQRLIDRVNRIAEGDLSERIEIHSHDELADLAVAINAMCDRLNRQRDKIESETAARLAAVDQLRHADRLRSVGRIAAGVAHEIGTPLNVVAGHAELIEAGELSGEAIRSSCRQIRTQCDRITKTISSLLAFARNGSSSRQKADLSQIIEDTCQLLQPIARKTNSTIETSFSGDDLSAEVDSGQMQQVLTNLISNALQSSQNAVRVHVSATSPQESSEVLIVVADDGDGISAEHLNQLFDPFFTTKDIGEGTGLGLSIVHGIVHEHGGRIEVSSQPGSGAAFTVHLPKQSNNEEGANDQG</sequence>
<dbReference type="EC" id="2.7.13.3" evidence="3"/>
<dbReference type="InterPro" id="IPR004358">
    <property type="entry name" value="Sig_transdc_His_kin-like_C"/>
</dbReference>
<keyword evidence="6" id="KW-0547">Nucleotide-binding</keyword>
<reference evidence="14 15" key="1">
    <citation type="submission" date="2023-06" db="EMBL/GenBank/DDBJ databases">
        <title>Roseiconus lacunae JC819 isolated from Gulf of Mannar region, Tamil Nadu.</title>
        <authorList>
            <person name="Pk S."/>
            <person name="Ch S."/>
            <person name="Ch V.R."/>
        </authorList>
    </citation>
    <scope>NUCLEOTIDE SEQUENCE [LARGE SCALE GENOMIC DNA]</scope>
    <source>
        <strain evidence="14 15">JC819</strain>
    </source>
</reference>
<accession>A0ABT7PMD4</accession>
<keyword evidence="5" id="KW-0808">Transferase</keyword>
<dbReference type="PANTHER" id="PTHR43065">
    <property type="entry name" value="SENSOR HISTIDINE KINASE"/>
    <property type="match status" value="1"/>
</dbReference>
<keyword evidence="8" id="KW-0067">ATP-binding</keyword>
<dbReference type="SMART" id="SM00388">
    <property type="entry name" value="HisKA"/>
    <property type="match status" value="1"/>
</dbReference>
<dbReference type="SUPFAM" id="SSF158472">
    <property type="entry name" value="HAMP domain-like"/>
    <property type="match status" value="1"/>
</dbReference>
<evidence type="ECO:0000256" key="2">
    <source>
        <dbReference type="ARBA" id="ARBA00004370"/>
    </source>
</evidence>
<dbReference type="PRINTS" id="PR00344">
    <property type="entry name" value="BCTRLSENSOR"/>
</dbReference>
<dbReference type="Pfam" id="PF00512">
    <property type="entry name" value="HisKA"/>
    <property type="match status" value="1"/>
</dbReference>
<evidence type="ECO:0000256" key="10">
    <source>
        <dbReference type="SAM" id="MobiDB-lite"/>
    </source>
</evidence>
<feature type="compositionally biased region" description="Polar residues" evidence="10">
    <location>
        <begin position="492"/>
        <end position="504"/>
    </location>
</feature>
<dbReference type="InterPro" id="IPR003661">
    <property type="entry name" value="HisK_dim/P_dom"/>
</dbReference>
<keyword evidence="11" id="KW-1133">Transmembrane helix</keyword>
<dbReference type="Gene3D" id="3.30.565.10">
    <property type="entry name" value="Histidine kinase-like ATPase, C-terminal domain"/>
    <property type="match status" value="1"/>
</dbReference>
<evidence type="ECO:0000256" key="3">
    <source>
        <dbReference type="ARBA" id="ARBA00012438"/>
    </source>
</evidence>
<dbReference type="Pfam" id="PF02518">
    <property type="entry name" value="HATPase_c"/>
    <property type="match status" value="1"/>
</dbReference>
<dbReference type="Gene3D" id="1.10.287.130">
    <property type="match status" value="1"/>
</dbReference>
<dbReference type="InterPro" id="IPR003594">
    <property type="entry name" value="HATPase_dom"/>
</dbReference>
<dbReference type="CDD" id="cd06225">
    <property type="entry name" value="HAMP"/>
    <property type="match status" value="1"/>
</dbReference>
<evidence type="ECO:0000259" key="13">
    <source>
        <dbReference type="PROSITE" id="PS50885"/>
    </source>
</evidence>
<feature type="domain" description="HAMP" evidence="13">
    <location>
        <begin position="200"/>
        <end position="252"/>
    </location>
</feature>
<feature type="compositionally biased region" description="Basic and acidic residues" evidence="10">
    <location>
        <begin position="59"/>
        <end position="68"/>
    </location>
</feature>
<dbReference type="EMBL" id="JASZZN010000015">
    <property type="protein sequence ID" value="MDM4017668.1"/>
    <property type="molecule type" value="Genomic_DNA"/>
</dbReference>
<keyword evidence="11" id="KW-0472">Membrane</keyword>
<name>A0ABT7PMD4_9BACT</name>
<evidence type="ECO:0000256" key="6">
    <source>
        <dbReference type="ARBA" id="ARBA00022741"/>
    </source>
</evidence>
<dbReference type="InterPro" id="IPR036097">
    <property type="entry name" value="HisK_dim/P_sf"/>
</dbReference>
<evidence type="ECO:0000259" key="12">
    <source>
        <dbReference type="PROSITE" id="PS50109"/>
    </source>
</evidence>